<keyword evidence="4 7" id="KW-0812">Transmembrane</keyword>
<dbReference type="RefSeq" id="WP_262096656.1">
    <property type="nucleotide sequence ID" value="NZ_JAOEGN010000012.1"/>
</dbReference>
<evidence type="ECO:0000313" key="9">
    <source>
        <dbReference type="EMBL" id="MCU0105352.1"/>
    </source>
</evidence>
<gene>
    <name evidence="9" type="ORF">N7603_06745</name>
</gene>
<dbReference type="InterPro" id="IPR000515">
    <property type="entry name" value="MetI-like"/>
</dbReference>
<dbReference type="PANTHER" id="PTHR43386">
    <property type="entry name" value="OLIGOPEPTIDE TRANSPORT SYSTEM PERMEASE PROTEIN APPC"/>
    <property type="match status" value="1"/>
</dbReference>
<dbReference type="InterPro" id="IPR035906">
    <property type="entry name" value="MetI-like_sf"/>
</dbReference>
<name>A0ABT2Q055_9MOLU</name>
<comment type="similarity">
    <text evidence="7">Belongs to the binding-protein-dependent transport system permease family.</text>
</comment>
<reference evidence="10" key="1">
    <citation type="submission" date="2023-07" db="EMBL/GenBank/DDBJ databases">
        <title>Novel Mycoplasma species identified in domestic and wild animals.</title>
        <authorList>
            <person name="Volokhov D.V."/>
            <person name="Furtak V.A."/>
            <person name="Zagorodnyaya T.A."/>
        </authorList>
    </citation>
    <scope>NUCLEOTIDE SEQUENCE [LARGE SCALE GENOMIC DNA]</scope>
    <source>
        <strain evidence="10">92-19</strain>
    </source>
</reference>
<keyword evidence="5 7" id="KW-1133">Transmembrane helix</keyword>
<feature type="transmembrane region" description="Helical" evidence="7">
    <location>
        <begin position="156"/>
        <end position="175"/>
    </location>
</feature>
<dbReference type="CDD" id="cd06261">
    <property type="entry name" value="TM_PBP2"/>
    <property type="match status" value="1"/>
</dbReference>
<sequence>MRLRKKQQIEAIAKLPMTPFKEIWSSLKSNKRFMLGAIVITLLVFMTLFADFIAPFGMKAQDLNNALQRPNAIHWMGTDNLGRDVFSRVIYGGRTSLVIGLSAVSIALIVGGSLGILAGYYKGKVDIFIMRLSDVLLSIPSILLAIAIVASFGSSMFNMIVAISIGSIPIFARIIRSSVLSLTEKQFIEAAHALGSSHFRIILKHILPNVLSAIIVQSSLGIATAILSAAGLGFIGLGLEASVAEWGLMLSSGRAYIRTHTFLTIYPGLAIMITILAFNMVGDGIRDALDPKLRER</sequence>
<evidence type="ECO:0000256" key="3">
    <source>
        <dbReference type="ARBA" id="ARBA00022475"/>
    </source>
</evidence>
<feature type="transmembrane region" description="Helical" evidence="7">
    <location>
        <begin position="255"/>
        <end position="278"/>
    </location>
</feature>
<feature type="transmembrane region" description="Helical" evidence="7">
    <location>
        <begin position="210"/>
        <end position="235"/>
    </location>
</feature>
<comment type="subcellular location">
    <subcellularLocation>
        <location evidence="1 7">Cell membrane</location>
        <topology evidence="1 7">Multi-pass membrane protein</topology>
    </subcellularLocation>
</comment>
<dbReference type="SUPFAM" id="SSF161098">
    <property type="entry name" value="MetI-like"/>
    <property type="match status" value="1"/>
</dbReference>
<dbReference type="PANTHER" id="PTHR43386:SF1">
    <property type="entry name" value="D,D-DIPEPTIDE TRANSPORT SYSTEM PERMEASE PROTEIN DDPC-RELATED"/>
    <property type="match status" value="1"/>
</dbReference>
<dbReference type="Pfam" id="PF12911">
    <property type="entry name" value="OppC_N"/>
    <property type="match status" value="1"/>
</dbReference>
<evidence type="ECO:0000256" key="5">
    <source>
        <dbReference type="ARBA" id="ARBA00022989"/>
    </source>
</evidence>
<organism evidence="9 10">
    <name type="scientific">Paracholeplasma vituli</name>
    <dbReference type="NCBI Taxonomy" id="69473"/>
    <lineage>
        <taxon>Bacteria</taxon>
        <taxon>Bacillati</taxon>
        <taxon>Mycoplasmatota</taxon>
        <taxon>Mollicutes</taxon>
        <taxon>Acholeplasmatales</taxon>
        <taxon>Acholeplasmataceae</taxon>
        <taxon>Paracholeplasma</taxon>
    </lineage>
</organism>
<dbReference type="Proteomes" id="UP001209076">
    <property type="component" value="Unassembled WGS sequence"/>
</dbReference>
<comment type="caution">
    <text evidence="9">The sequence shown here is derived from an EMBL/GenBank/DDBJ whole genome shotgun (WGS) entry which is preliminary data.</text>
</comment>
<dbReference type="InterPro" id="IPR050366">
    <property type="entry name" value="BP-dependent_transpt_permease"/>
</dbReference>
<evidence type="ECO:0000256" key="4">
    <source>
        <dbReference type="ARBA" id="ARBA00022692"/>
    </source>
</evidence>
<evidence type="ECO:0000256" key="6">
    <source>
        <dbReference type="ARBA" id="ARBA00023136"/>
    </source>
</evidence>
<dbReference type="InterPro" id="IPR025966">
    <property type="entry name" value="OppC_N"/>
</dbReference>
<keyword evidence="10" id="KW-1185">Reference proteome</keyword>
<feature type="transmembrane region" description="Helical" evidence="7">
    <location>
        <begin position="33"/>
        <end position="54"/>
    </location>
</feature>
<evidence type="ECO:0000256" key="7">
    <source>
        <dbReference type="RuleBase" id="RU363032"/>
    </source>
</evidence>
<feature type="transmembrane region" description="Helical" evidence="7">
    <location>
        <begin position="97"/>
        <end position="121"/>
    </location>
</feature>
<protein>
    <submittedName>
        <fullName evidence="9">ABC transporter permease</fullName>
    </submittedName>
</protein>
<feature type="transmembrane region" description="Helical" evidence="7">
    <location>
        <begin position="128"/>
        <end position="150"/>
    </location>
</feature>
<evidence type="ECO:0000259" key="8">
    <source>
        <dbReference type="PROSITE" id="PS50928"/>
    </source>
</evidence>
<keyword evidence="3" id="KW-1003">Cell membrane</keyword>
<evidence type="ECO:0000256" key="1">
    <source>
        <dbReference type="ARBA" id="ARBA00004651"/>
    </source>
</evidence>
<dbReference type="EMBL" id="JAOEGN010000012">
    <property type="protein sequence ID" value="MCU0105352.1"/>
    <property type="molecule type" value="Genomic_DNA"/>
</dbReference>
<dbReference type="Pfam" id="PF00528">
    <property type="entry name" value="BPD_transp_1"/>
    <property type="match status" value="1"/>
</dbReference>
<dbReference type="Gene3D" id="1.10.3720.10">
    <property type="entry name" value="MetI-like"/>
    <property type="match status" value="1"/>
</dbReference>
<accession>A0ABT2Q055</accession>
<evidence type="ECO:0000313" key="10">
    <source>
        <dbReference type="Proteomes" id="UP001209076"/>
    </source>
</evidence>
<feature type="domain" description="ABC transmembrane type-1" evidence="8">
    <location>
        <begin position="93"/>
        <end position="282"/>
    </location>
</feature>
<keyword evidence="2 7" id="KW-0813">Transport</keyword>
<proteinExistence type="inferred from homology"/>
<evidence type="ECO:0000256" key="2">
    <source>
        <dbReference type="ARBA" id="ARBA00022448"/>
    </source>
</evidence>
<keyword evidence="6 7" id="KW-0472">Membrane</keyword>
<dbReference type="PROSITE" id="PS50928">
    <property type="entry name" value="ABC_TM1"/>
    <property type="match status" value="1"/>
</dbReference>